<protein>
    <recommendedName>
        <fullName evidence="1">Enoyl reductase (ER) domain-containing protein</fullName>
    </recommendedName>
</protein>
<dbReference type="InterPro" id="IPR036291">
    <property type="entry name" value="NAD(P)-bd_dom_sf"/>
</dbReference>
<dbReference type="Pfam" id="PF00107">
    <property type="entry name" value="ADH_zinc_N"/>
    <property type="match status" value="1"/>
</dbReference>
<evidence type="ECO:0000313" key="3">
    <source>
        <dbReference type="Proteomes" id="UP001383192"/>
    </source>
</evidence>
<dbReference type="GO" id="GO:0016651">
    <property type="term" value="F:oxidoreductase activity, acting on NAD(P)H"/>
    <property type="evidence" value="ECO:0007669"/>
    <property type="project" value="InterPro"/>
</dbReference>
<sequence length="354" mass="38271">MAVMPMMKAIVKTSGGKYRLEDVEIPRPGPGEVLVKVAASAENPADWKNMTMVPEGHIIGYDFAGTVHEIGPCLDSERELRYVGERVAGLVHGGAARNGAFAEFVVAQAGLLFHLPDNISFEEGAQMGVACMTACYSLYLSLDLPTPYDTETVPQTTLLVWSGSTSVGQIVMQLAKLSNMRVIATASPKQFDFVRSLGADEVYDYSDSFTGREIFQATGGNIHCAVDCWSEGMSPYQVSASLSNDHGKIASLLPYQSRKKGIESTFVFAYAIFGKDTVFPFPSKADTVAAQKAREFAQLTSRLLAEGKIRLGPIKVFPDGLAGVADGMEYARMGKVHGEKIVHRITDTPGLRAK</sequence>
<dbReference type="EMBL" id="JAYKXP010000053">
    <property type="protein sequence ID" value="KAK7035347.1"/>
    <property type="molecule type" value="Genomic_DNA"/>
</dbReference>
<dbReference type="InterPro" id="IPR013154">
    <property type="entry name" value="ADH-like_N"/>
</dbReference>
<dbReference type="Pfam" id="PF08240">
    <property type="entry name" value="ADH_N"/>
    <property type="match status" value="1"/>
</dbReference>
<dbReference type="InterPro" id="IPR047122">
    <property type="entry name" value="Trans-enoyl_RdTase-like"/>
</dbReference>
<dbReference type="AlphaFoldDB" id="A0AAW0C8E3"/>
<organism evidence="2 3">
    <name type="scientific">Paramarasmius palmivorus</name>
    <dbReference type="NCBI Taxonomy" id="297713"/>
    <lineage>
        <taxon>Eukaryota</taxon>
        <taxon>Fungi</taxon>
        <taxon>Dikarya</taxon>
        <taxon>Basidiomycota</taxon>
        <taxon>Agaricomycotina</taxon>
        <taxon>Agaricomycetes</taxon>
        <taxon>Agaricomycetidae</taxon>
        <taxon>Agaricales</taxon>
        <taxon>Marasmiineae</taxon>
        <taxon>Marasmiaceae</taxon>
        <taxon>Paramarasmius</taxon>
    </lineage>
</organism>
<evidence type="ECO:0000313" key="2">
    <source>
        <dbReference type="EMBL" id="KAK7035347.1"/>
    </source>
</evidence>
<feature type="domain" description="Enoyl reductase (ER)" evidence="1">
    <location>
        <begin position="15"/>
        <end position="342"/>
    </location>
</feature>
<dbReference type="InterPro" id="IPR020843">
    <property type="entry name" value="ER"/>
</dbReference>
<proteinExistence type="predicted"/>
<dbReference type="InterPro" id="IPR013149">
    <property type="entry name" value="ADH-like_C"/>
</dbReference>
<comment type="caution">
    <text evidence="2">The sequence shown here is derived from an EMBL/GenBank/DDBJ whole genome shotgun (WGS) entry which is preliminary data.</text>
</comment>
<dbReference type="CDD" id="cd08249">
    <property type="entry name" value="enoyl_reductase_like"/>
    <property type="match status" value="1"/>
</dbReference>
<dbReference type="PANTHER" id="PTHR45348:SF2">
    <property type="entry name" value="ZINC-TYPE ALCOHOL DEHYDROGENASE-LIKE PROTEIN C2E1P3.01"/>
    <property type="match status" value="1"/>
</dbReference>
<dbReference type="Gene3D" id="3.90.180.10">
    <property type="entry name" value="Medium-chain alcohol dehydrogenases, catalytic domain"/>
    <property type="match status" value="1"/>
</dbReference>
<dbReference type="Gene3D" id="3.40.50.720">
    <property type="entry name" value="NAD(P)-binding Rossmann-like Domain"/>
    <property type="match status" value="1"/>
</dbReference>
<dbReference type="InterPro" id="IPR011032">
    <property type="entry name" value="GroES-like_sf"/>
</dbReference>
<keyword evidence="3" id="KW-1185">Reference proteome</keyword>
<accession>A0AAW0C8E3</accession>
<gene>
    <name evidence="2" type="ORF">VNI00_011878</name>
</gene>
<dbReference type="Proteomes" id="UP001383192">
    <property type="component" value="Unassembled WGS sequence"/>
</dbReference>
<dbReference type="SUPFAM" id="SSF51735">
    <property type="entry name" value="NAD(P)-binding Rossmann-fold domains"/>
    <property type="match status" value="1"/>
</dbReference>
<name>A0AAW0C8E3_9AGAR</name>
<evidence type="ECO:0000259" key="1">
    <source>
        <dbReference type="SMART" id="SM00829"/>
    </source>
</evidence>
<dbReference type="SMART" id="SM00829">
    <property type="entry name" value="PKS_ER"/>
    <property type="match status" value="1"/>
</dbReference>
<reference evidence="2 3" key="1">
    <citation type="submission" date="2024-01" db="EMBL/GenBank/DDBJ databases">
        <title>A draft genome for a cacao thread blight-causing isolate of Paramarasmius palmivorus.</title>
        <authorList>
            <person name="Baruah I.K."/>
            <person name="Bukari Y."/>
            <person name="Amoako-Attah I."/>
            <person name="Meinhardt L.W."/>
            <person name="Bailey B.A."/>
            <person name="Cohen S.P."/>
        </authorList>
    </citation>
    <scope>NUCLEOTIDE SEQUENCE [LARGE SCALE GENOMIC DNA]</scope>
    <source>
        <strain evidence="2 3">GH-12</strain>
    </source>
</reference>
<dbReference type="SUPFAM" id="SSF50129">
    <property type="entry name" value="GroES-like"/>
    <property type="match status" value="1"/>
</dbReference>
<dbReference type="PANTHER" id="PTHR45348">
    <property type="entry name" value="HYPOTHETICAL OXIDOREDUCTASE (EUROFUNG)"/>
    <property type="match status" value="1"/>
</dbReference>